<feature type="transmembrane region" description="Helical" evidence="1">
    <location>
        <begin position="12"/>
        <end position="32"/>
    </location>
</feature>
<keyword evidence="1" id="KW-1133">Transmembrane helix</keyword>
<dbReference type="KEGG" id="mpar:F7D14_17545"/>
<organism evidence="2 3">
    <name type="scientific">Methylocystis parvus</name>
    <dbReference type="NCBI Taxonomy" id="134"/>
    <lineage>
        <taxon>Bacteria</taxon>
        <taxon>Pseudomonadati</taxon>
        <taxon>Pseudomonadota</taxon>
        <taxon>Alphaproteobacteria</taxon>
        <taxon>Hyphomicrobiales</taxon>
        <taxon>Methylocystaceae</taxon>
        <taxon>Methylocystis</taxon>
    </lineage>
</organism>
<gene>
    <name evidence="2" type="ORF">F7D14_17545</name>
</gene>
<proteinExistence type="predicted"/>
<evidence type="ECO:0000313" key="2">
    <source>
        <dbReference type="EMBL" id="QGM99112.1"/>
    </source>
</evidence>
<evidence type="ECO:0000313" key="3">
    <source>
        <dbReference type="Proteomes" id="UP000422569"/>
    </source>
</evidence>
<dbReference type="EMBL" id="CP044331">
    <property type="protein sequence ID" value="QGM99112.1"/>
    <property type="molecule type" value="Genomic_DNA"/>
</dbReference>
<evidence type="ECO:0000256" key="1">
    <source>
        <dbReference type="SAM" id="Phobius"/>
    </source>
</evidence>
<reference evidence="2 3" key="1">
    <citation type="submission" date="2019-09" db="EMBL/GenBank/DDBJ databases">
        <title>Isolation and complete genome sequencing of Methylocystis species.</title>
        <authorList>
            <person name="Rumah B.L."/>
            <person name="Stead C.E."/>
            <person name="Stevens B.C."/>
            <person name="Minton N.P."/>
            <person name="Grosse-Honebrink A."/>
            <person name="Zhang Y."/>
        </authorList>
    </citation>
    <scope>NUCLEOTIDE SEQUENCE [LARGE SCALE GENOMIC DNA]</scope>
    <source>
        <strain evidence="2 3">BRCS2</strain>
    </source>
</reference>
<dbReference type="RefSeq" id="WP_016919280.1">
    <property type="nucleotide sequence ID" value="NZ_CP044331.1"/>
</dbReference>
<accession>A0A6B8MBF6</accession>
<keyword evidence="3" id="KW-1185">Reference proteome</keyword>
<dbReference type="AlphaFoldDB" id="A0A6B8MBF6"/>
<keyword evidence="1" id="KW-0812">Transmembrane</keyword>
<keyword evidence="1" id="KW-0472">Membrane</keyword>
<dbReference type="Proteomes" id="UP000422569">
    <property type="component" value="Chromosome"/>
</dbReference>
<protein>
    <submittedName>
        <fullName evidence="2">Uncharacterized protein</fullName>
    </submittedName>
</protein>
<feature type="transmembrane region" description="Helical" evidence="1">
    <location>
        <begin position="44"/>
        <end position="65"/>
    </location>
</feature>
<name>A0A6B8MBF6_9HYPH</name>
<sequence>MSPEMSKKVATILYWIGVLIALPFILLIGASIMRMFTEGMEAKYVSSTFLGLFGAAFSYSVGYLLRHMLTHQDIQN</sequence>